<reference evidence="1" key="1">
    <citation type="journal article" date="2021" name="Proc. Natl. Acad. Sci. U.S.A.">
        <title>A Catalog of Tens of Thousands of Viruses from Human Metagenomes Reveals Hidden Associations with Chronic Diseases.</title>
        <authorList>
            <person name="Tisza M.J."/>
            <person name="Buck C.B."/>
        </authorList>
    </citation>
    <scope>NUCLEOTIDE SEQUENCE</scope>
    <source>
        <strain evidence="1">CtJYR23</strain>
    </source>
</reference>
<name>A0A8S5SL57_9CAUD</name>
<protein>
    <submittedName>
        <fullName evidence="1">Uncharacterized protein</fullName>
    </submittedName>
</protein>
<evidence type="ECO:0000313" key="1">
    <source>
        <dbReference type="EMBL" id="DAF51745.1"/>
    </source>
</evidence>
<organism evidence="1">
    <name type="scientific">Siphoviridae sp. ctJYR23</name>
    <dbReference type="NCBI Taxonomy" id="2827837"/>
    <lineage>
        <taxon>Viruses</taxon>
        <taxon>Duplodnaviria</taxon>
        <taxon>Heunggongvirae</taxon>
        <taxon>Uroviricota</taxon>
        <taxon>Caudoviricetes</taxon>
    </lineage>
</organism>
<dbReference type="EMBL" id="BK032621">
    <property type="protein sequence ID" value="DAF51745.1"/>
    <property type="molecule type" value="Genomic_DNA"/>
</dbReference>
<proteinExistence type="predicted"/>
<sequence length="221" mass="24798">MKATYHFSAATGALQNYMFVLNELLVIRCFKVRIEGERLIVHAADDKNFCILDALANEVSVNGVVYDNPTEAQAVLMPLIFSTEDLVLLSSQLQTLIQGAVQKIEGKGLSSNDFTDELKAKLEGLQQVDISNKVDKEEGKGLSSNNFTDEDKDKLRLALKNGFKEIRCYTTDSGDFNIVIKVNKGRVTMTYNLATNHNVALKKYADEQFRLLEEQIKAKKR</sequence>
<accession>A0A8S5SL57</accession>